<evidence type="ECO:0000313" key="1">
    <source>
        <dbReference type="EMBL" id="KAI3363997.1"/>
    </source>
</evidence>
<accession>A0ACB8W9Q9</accession>
<dbReference type="EMBL" id="CM041543">
    <property type="protein sequence ID" value="KAI3363997.1"/>
    <property type="molecule type" value="Genomic_DNA"/>
</dbReference>
<reference evidence="1" key="1">
    <citation type="submission" date="2022-04" db="EMBL/GenBank/DDBJ databases">
        <title>Jade perch genome.</title>
        <authorList>
            <person name="Chao B."/>
        </authorList>
    </citation>
    <scope>NUCLEOTIDE SEQUENCE</scope>
    <source>
        <strain evidence="1">CB-2022</strain>
    </source>
</reference>
<dbReference type="Proteomes" id="UP000831701">
    <property type="component" value="Chromosome 13"/>
</dbReference>
<organism evidence="1 2">
    <name type="scientific">Scortum barcoo</name>
    <name type="common">barcoo grunter</name>
    <dbReference type="NCBI Taxonomy" id="214431"/>
    <lineage>
        <taxon>Eukaryota</taxon>
        <taxon>Metazoa</taxon>
        <taxon>Chordata</taxon>
        <taxon>Craniata</taxon>
        <taxon>Vertebrata</taxon>
        <taxon>Euteleostomi</taxon>
        <taxon>Actinopterygii</taxon>
        <taxon>Neopterygii</taxon>
        <taxon>Teleostei</taxon>
        <taxon>Neoteleostei</taxon>
        <taxon>Acanthomorphata</taxon>
        <taxon>Eupercaria</taxon>
        <taxon>Centrarchiformes</taxon>
        <taxon>Terapontoidei</taxon>
        <taxon>Terapontidae</taxon>
        <taxon>Scortum</taxon>
    </lineage>
</organism>
<keyword evidence="2" id="KW-1185">Reference proteome</keyword>
<sequence>MATEDGGDVQRAEKVTLKRKLTGPPRLLLGKTRTRSVGKDRPEANKDRVENTDSDAAKLTGTANMDKKFSSVVTTESSGGCCGAAGEEDDIRNWKTSRRKWWRRFLPAALGNSKQKMDVKKGHRKQPSDGSVPPEGALQDTDADSLNNTEETTEHASKRKRGFDVRGWTTFKGFLTSEHRMNKLKKDFVEKDGDGSSTAFRKKLSRFFTGGGVRQKQTDGNRQSSGVPLENMEDSLICKEASSAAHIDKSTVM</sequence>
<name>A0ACB8W9Q9_9TELE</name>
<proteinExistence type="predicted"/>
<gene>
    <name evidence="1" type="ORF">L3Q82_001593</name>
</gene>
<protein>
    <submittedName>
        <fullName evidence="1">Uncharacterized protein</fullName>
    </submittedName>
</protein>
<comment type="caution">
    <text evidence="1">The sequence shown here is derived from an EMBL/GenBank/DDBJ whole genome shotgun (WGS) entry which is preliminary data.</text>
</comment>
<evidence type="ECO:0000313" key="2">
    <source>
        <dbReference type="Proteomes" id="UP000831701"/>
    </source>
</evidence>